<evidence type="ECO:0000313" key="2">
    <source>
        <dbReference type="EMBL" id="CAD2180728.1"/>
    </source>
</evidence>
<feature type="region of interest" description="Disordered" evidence="1">
    <location>
        <begin position="755"/>
        <end position="808"/>
    </location>
</feature>
<comment type="caution">
    <text evidence="2">The sequence shown here is derived from an EMBL/GenBank/DDBJ whole genome shotgun (WGS) entry which is preliminary data.</text>
</comment>
<dbReference type="Pfam" id="PF14776">
    <property type="entry name" value="UNC-79"/>
    <property type="match status" value="1"/>
</dbReference>
<dbReference type="PANTHER" id="PTHR21696">
    <property type="entry name" value="PROTEIN UNC-79 HOMOLOG"/>
    <property type="match status" value="1"/>
</dbReference>
<proteinExistence type="predicted"/>
<evidence type="ECO:0000313" key="3">
    <source>
        <dbReference type="Proteomes" id="UP000580250"/>
    </source>
</evidence>
<dbReference type="OrthoDB" id="6270916at2759"/>
<feature type="compositionally biased region" description="Acidic residues" evidence="1">
    <location>
        <begin position="799"/>
        <end position="808"/>
    </location>
</feature>
<reference evidence="2 3" key="1">
    <citation type="submission" date="2020-08" db="EMBL/GenBank/DDBJ databases">
        <authorList>
            <person name="Koutsovoulos G."/>
            <person name="Danchin GJ E."/>
        </authorList>
    </citation>
    <scope>NUCLEOTIDE SEQUENCE [LARGE SCALE GENOMIC DNA]</scope>
</reference>
<dbReference type="InterPro" id="IPR024855">
    <property type="entry name" value="UNC79"/>
</dbReference>
<feature type="compositionally biased region" description="Low complexity" evidence="1">
    <location>
        <begin position="757"/>
        <end position="768"/>
    </location>
</feature>
<organism evidence="2 3">
    <name type="scientific">Meloidogyne enterolobii</name>
    <name type="common">Root-knot nematode worm</name>
    <name type="synonym">Meloidogyne mayaguensis</name>
    <dbReference type="NCBI Taxonomy" id="390850"/>
    <lineage>
        <taxon>Eukaryota</taxon>
        <taxon>Metazoa</taxon>
        <taxon>Ecdysozoa</taxon>
        <taxon>Nematoda</taxon>
        <taxon>Chromadorea</taxon>
        <taxon>Rhabditida</taxon>
        <taxon>Tylenchina</taxon>
        <taxon>Tylenchomorpha</taxon>
        <taxon>Tylenchoidea</taxon>
        <taxon>Meloidogynidae</taxon>
        <taxon>Meloidogyninae</taxon>
        <taxon>Meloidogyne</taxon>
    </lineage>
</organism>
<dbReference type="PANTHER" id="PTHR21696:SF2">
    <property type="entry name" value="PROTEIN UNC-79 HOMOLOG"/>
    <property type="match status" value="1"/>
</dbReference>
<accession>A0A6V7W272</accession>
<gene>
    <name evidence="2" type="ORF">MENT_LOCUS32824</name>
</gene>
<dbReference type="EMBL" id="CAJEWN010000378">
    <property type="protein sequence ID" value="CAD2180728.1"/>
    <property type="molecule type" value="Genomic_DNA"/>
</dbReference>
<name>A0A6V7W272_MELEN</name>
<dbReference type="AlphaFoldDB" id="A0A6V7W272"/>
<sequence>MATTRAATFSAKIRTLSDFHSRILNQQQVPSSAEMVTTLRYFQQTLVSFLKDIPSERSSLFEKYSSENAIVRSGLYPNLNYSGLFYGIVNLLDAFPMISSAQTAIAEAILDTLKALYFFLDRECIEQLPLLLASQLGVFPSEVDRRLVHLLCDCIFPYSFGEGVNGRVSVPAVLILVLHHSADNSLHTLIIERLAYRLPDLYSDLLTVIASGTSESRIAAVNLLFHYWPLLYPGIMLRRTVQYRVQAWSSPQCQNTQCVEKGPSTCLTYEPSICANLGDSAPPMFICHNCQESVTSSTTEPLHYLSQPLPGCNSSNRIAKGTCFDEDCIRSNGHVPLRLCEECFNALHPVENIRAYEHNRHSGHGSVWGTPYERVMVEAIVKLLRETSSKLTELSADGESAKRPKWLRQLEGGRELGREIDPLSDERRMLSRFGIWLMVAHCPPTPEATPSSVGYLLGALFQWFSTTALLPNDAMGQTLEQLKADFGCDWLNQALSNHYEVFINELLPQQLEPLYGNIEDTIWDERFVRKEIMRDGLSKLLALAPYDIISITTWSRVMPHWLHSLNNDLVSEEDLLELKVPISKLFEPDLCALSFEPQRLYEFLAIRLQSNSYEEILKALDWLHVLLRHFNTLLGYSNSEKCFTIPPARLRRAAVCNAFLHGLPGVLDSNLLIGNQLLSIVLQLLLYLPSPQKFASDAPSADYSLRLLSTQQRHNWLHSIIIILYKYRCDAAPTNDAIRKQMLIVVQTLEQQCHRCPPSSQNQEQQPPVAIAPENKERRSATCLLEAPGPDGQWSSSTEDSEVGNDSG</sequence>
<evidence type="ECO:0000256" key="1">
    <source>
        <dbReference type="SAM" id="MobiDB-lite"/>
    </source>
</evidence>
<protein>
    <submittedName>
        <fullName evidence="2">Uncharacterized protein</fullName>
    </submittedName>
</protein>
<dbReference type="Proteomes" id="UP000580250">
    <property type="component" value="Unassembled WGS sequence"/>
</dbReference>